<organism evidence="5">
    <name type="scientific">bioreactor metagenome</name>
    <dbReference type="NCBI Taxonomy" id="1076179"/>
    <lineage>
        <taxon>unclassified sequences</taxon>
        <taxon>metagenomes</taxon>
        <taxon>ecological metagenomes</taxon>
    </lineage>
</organism>
<dbReference type="Pfam" id="PF00496">
    <property type="entry name" value="SBP_bac_5"/>
    <property type="match status" value="1"/>
</dbReference>
<keyword evidence="3" id="KW-0732">Signal</keyword>
<protein>
    <recommendedName>
        <fullName evidence="4">Solute-binding protein family 5 domain-containing protein</fullName>
    </recommendedName>
</protein>
<dbReference type="AlphaFoldDB" id="A0A645AY89"/>
<evidence type="ECO:0000256" key="2">
    <source>
        <dbReference type="ARBA" id="ARBA00022448"/>
    </source>
</evidence>
<evidence type="ECO:0000256" key="3">
    <source>
        <dbReference type="ARBA" id="ARBA00022729"/>
    </source>
</evidence>
<dbReference type="InterPro" id="IPR039424">
    <property type="entry name" value="SBP_5"/>
</dbReference>
<feature type="domain" description="Solute-binding protein family 5" evidence="4">
    <location>
        <begin position="26"/>
        <end position="159"/>
    </location>
</feature>
<reference evidence="5" key="1">
    <citation type="submission" date="2019-08" db="EMBL/GenBank/DDBJ databases">
        <authorList>
            <person name="Kucharzyk K."/>
            <person name="Murdoch R.W."/>
            <person name="Higgins S."/>
            <person name="Loffler F."/>
        </authorList>
    </citation>
    <scope>NUCLEOTIDE SEQUENCE</scope>
</reference>
<name>A0A645AY89_9ZZZZ</name>
<sequence>MEAAGAYRSGELTVVTGVTGLQGKQYATNNLVFLGTTLKSAALRKAISAAINRTELIDDNLSISGYVALSPVHPDWYLYDSYAVLHGFDAGYAKDLLGGAAPKLKLVVCSDSSEKLTIAQSIAFQLKSVGIEIEIKEYDNSAYLSAVEQRNFDLYLGEVKVTPDMDLSPLCGTGGALNYGGLSISSVDDALAAYKAQGGKEAAKALMETLDAECPVIPLYYVQKEIAAPAAVLEVLTPTAANPLSGIENVLVG</sequence>
<gene>
    <name evidence="5" type="ORF">SDC9_104541</name>
</gene>
<dbReference type="PANTHER" id="PTHR30290">
    <property type="entry name" value="PERIPLASMIC BINDING COMPONENT OF ABC TRANSPORTER"/>
    <property type="match status" value="1"/>
</dbReference>
<dbReference type="Gene3D" id="3.10.105.10">
    <property type="entry name" value="Dipeptide-binding Protein, Domain 3"/>
    <property type="match status" value="1"/>
</dbReference>
<evidence type="ECO:0000256" key="1">
    <source>
        <dbReference type="ARBA" id="ARBA00005695"/>
    </source>
</evidence>
<accession>A0A645AY89</accession>
<proteinExistence type="inferred from homology"/>
<evidence type="ECO:0000259" key="4">
    <source>
        <dbReference type="Pfam" id="PF00496"/>
    </source>
</evidence>
<dbReference type="EMBL" id="VSSQ01016410">
    <property type="protein sequence ID" value="MPM57718.1"/>
    <property type="molecule type" value="Genomic_DNA"/>
</dbReference>
<dbReference type="InterPro" id="IPR000914">
    <property type="entry name" value="SBP_5_dom"/>
</dbReference>
<keyword evidence="2" id="KW-0813">Transport</keyword>
<comment type="similarity">
    <text evidence="1">Belongs to the bacterial solute-binding protein 5 family.</text>
</comment>
<comment type="caution">
    <text evidence="5">The sequence shown here is derived from an EMBL/GenBank/DDBJ whole genome shotgun (WGS) entry which is preliminary data.</text>
</comment>
<dbReference type="GO" id="GO:1904680">
    <property type="term" value="F:peptide transmembrane transporter activity"/>
    <property type="evidence" value="ECO:0007669"/>
    <property type="project" value="TreeGrafter"/>
</dbReference>
<dbReference type="PANTHER" id="PTHR30290:SF9">
    <property type="entry name" value="OLIGOPEPTIDE-BINDING PROTEIN APPA"/>
    <property type="match status" value="1"/>
</dbReference>
<dbReference type="SUPFAM" id="SSF53850">
    <property type="entry name" value="Periplasmic binding protein-like II"/>
    <property type="match status" value="1"/>
</dbReference>
<dbReference type="GO" id="GO:0015833">
    <property type="term" value="P:peptide transport"/>
    <property type="evidence" value="ECO:0007669"/>
    <property type="project" value="TreeGrafter"/>
</dbReference>
<evidence type="ECO:0000313" key="5">
    <source>
        <dbReference type="EMBL" id="MPM57718.1"/>
    </source>
</evidence>